<reference evidence="1" key="1">
    <citation type="submission" date="2020-02" db="EMBL/GenBank/DDBJ databases">
        <authorList>
            <person name="Meier V. D."/>
        </authorList>
    </citation>
    <scope>NUCLEOTIDE SEQUENCE</scope>
    <source>
        <strain evidence="1">AVDCRST_MAG95</strain>
    </source>
</reference>
<dbReference type="EMBL" id="CADCTJ010000858">
    <property type="protein sequence ID" value="CAA9270633.1"/>
    <property type="molecule type" value="Genomic_DNA"/>
</dbReference>
<dbReference type="AlphaFoldDB" id="A0A6J4J6Z2"/>
<organism evidence="1">
    <name type="scientific">uncultured Adhaeribacter sp</name>
    <dbReference type="NCBI Taxonomy" id="448109"/>
    <lineage>
        <taxon>Bacteria</taxon>
        <taxon>Pseudomonadati</taxon>
        <taxon>Bacteroidota</taxon>
        <taxon>Cytophagia</taxon>
        <taxon>Cytophagales</taxon>
        <taxon>Hymenobacteraceae</taxon>
        <taxon>Adhaeribacter</taxon>
        <taxon>environmental samples</taxon>
    </lineage>
</organism>
<accession>A0A6J4J6Z2</accession>
<name>A0A6J4J6Z2_9BACT</name>
<evidence type="ECO:0000313" key="1">
    <source>
        <dbReference type="EMBL" id="CAA9270633.1"/>
    </source>
</evidence>
<gene>
    <name evidence="1" type="ORF">AVDCRST_MAG95-2744</name>
</gene>
<sequence length="54" mass="6398">MTFLVLFVSRQKGQEPQQRSSLNQKLKRFSLKRQQQASINQNIPLTSYTKLKNF</sequence>
<proteinExistence type="predicted"/>
<protein>
    <submittedName>
        <fullName evidence="1">Uncharacterized protein</fullName>
    </submittedName>
</protein>